<name>A0A5P2ALN9_STRVZ</name>
<gene>
    <name evidence="1" type="ORF">DEJ46_08440</name>
</gene>
<dbReference type="EMBL" id="CP029194">
    <property type="protein sequence ID" value="QES19113.1"/>
    <property type="molecule type" value="Genomic_DNA"/>
</dbReference>
<protein>
    <submittedName>
        <fullName evidence="1">Uncharacterized protein</fullName>
    </submittedName>
</protein>
<organism evidence="1 2">
    <name type="scientific">Streptomyces venezuelae</name>
    <dbReference type="NCBI Taxonomy" id="54571"/>
    <lineage>
        <taxon>Bacteria</taxon>
        <taxon>Bacillati</taxon>
        <taxon>Actinomycetota</taxon>
        <taxon>Actinomycetes</taxon>
        <taxon>Kitasatosporales</taxon>
        <taxon>Streptomycetaceae</taxon>
        <taxon>Streptomyces</taxon>
    </lineage>
</organism>
<dbReference type="Proteomes" id="UP000324106">
    <property type="component" value="Chromosome"/>
</dbReference>
<dbReference type="RefSeq" id="WP_150264917.1">
    <property type="nucleotide sequence ID" value="NZ_CP029194.1"/>
</dbReference>
<proteinExistence type="predicted"/>
<accession>A0A5P2ALN9</accession>
<evidence type="ECO:0000313" key="2">
    <source>
        <dbReference type="Proteomes" id="UP000324106"/>
    </source>
</evidence>
<sequence length="76" mass="7631">MAEPDRRVLGGFSEHTVTSLLVLGGLLDLSDGAGVGTVATGAAVPVLALARGRAPVRVPEIRLEPARGGAGHPRAP</sequence>
<dbReference type="AlphaFoldDB" id="A0A5P2ALN9"/>
<reference evidence="1 2" key="1">
    <citation type="submission" date="2018-05" db="EMBL/GenBank/DDBJ databases">
        <title>Streptomyces venezuelae.</title>
        <authorList>
            <person name="Kim W."/>
            <person name="Lee N."/>
            <person name="Cho B.-K."/>
        </authorList>
    </citation>
    <scope>NUCLEOTIDE SEQUENCE [LARGE SCALE GENOMIC DNA]</scope>
    <source>
        <strain evidence="1 2">ATCC 15068</strain>
    </source>
</reference>
<evidence type="ECO:0000313" key="1">
    <source>
        <dbReference type="EMBL" id="QES19113.1"/>
    </source>
</evidence>